<evidence type="ECO:0000313" key="9">
    <source>
        <dbReference type="Proteomes" id="UP000711995"/>
    </source>
</evidence>
<evidence type="ECO:0000259" key="7">
    <source>
        <dbReference type="Pfam" id="PF03772"/>
    </source>
</evidence>
<evidence type="ECO:0000256" key="1">
    <source>
        <dbReference type="ARBA" id="ARBA00004651"/>
    </source>
</evidence>
<evidence type="ECO:0000313" key="8">
    <source>
        <dbReference type="EMBL" id="NIZ40989.1"/>
    </source>
</evidence>
<keyword evidence="2" id="KW-1003">Cell membrane</keyword>
<evidence type="ECO:0000256" key="4">
    <source>
        <dbReference type="ARBA" id="ARBA00022989"/>
    </source>
</evidence>
<accession>A0A968GDG2</accession>
<gene>
    <name evidence="8" type="ORF">HCT14_05665</name>
</gene>
<organism evidence="8 9">
    <name type="scientific">Entomospira entomophila</name>
    <dbReference type="NCBI Taxonomy" id="2719988"/>
    <lineage>
        <taxon>Bacteria</taxon>
        <taxon>Pseudomonadati</taxon>
        <taxon>Spirochaetota</taxon>
        <taxon>Spirochaetia</taxon>
        <taxon>Spirochaetales</taxon>
        <taxon>Spirochaetaceae</taxon>
        <taxon>Entomospira</taxon>
    </lineage>
</organism>
<dbReference type="AlphaFoldDB" id="A0A968GDG2"/>
<sequence>MSSVVYSRLSLMLTSHGAWLLLALSLEFVFIRWLWILHLLFVIQAYLVRKRIIHLLVFLILHIIISQYFIRQQHPVRLPVLITSIHHITLYVTQDMQPNALQRSRLVGYTLTVGGKEICVQHKQFIEVILTHYNQPLRRGQIISLDITKLSADDTKLIAVAHGSKLTTNGFIHPIWMYRSHTLDRILHYTYTQLQESAGLFLAVLIGDQSLLSIHTQRLFRNSGLAHLLALSGFHASLLVGLIFFLLKPLPLTLRTLLLIPFIIIHAWLSGFIYTLLRAYFMAITLLYFKILYRDANKLDILAWSSILILLYDWRAIYSSSFHLSFLAIWAILVLYKPMLKVLTHIPLPQLLRKSLAISFAVDLTLNPLVLYLFKEVQIFSFVANFIFPPLFLFYLLLSTLTMITSPLLLTLLHSYEHFLHAILQYFNLYLWRVHWLPILLVHGLLALGVTFYYNRRNERSTRI</sequence>
<dbReference type="EMBL" id="JAATLJ010000001">
    <property type="protein sequence ID" value="NIZ40989.1"/>
    <property type="molecule type" value="Genomic_DNA"/>
</dbReference>
<dbReference type="Proteomes" id="UP000711995">
    <property type="component" value="Unassembled WGS sequence"/>
</dbReference>
<feature type="transmembrane region" description="Helical" evidence="6">
    <location>
        <begin position="20"/>
        <end position="40"/>
    </location>
</feature>
<evidence type="ECO:0000256" key="2">
    <source>
        <dbReference type="ARBA" id="ARBA00022475"/>
    </source>
</evidence>
<feature type="domain" description="ComEC/Rec2-related protein" evidence="7">
    <location>
        <begin position="205"/>
        <end position="448"/>
    </location>
</feature>
<dbReference type="RefSeq" id="WP_167700574.1">
    <property type="nucleotide sequence ID" value="NZ_CP118174.1"/>
</dbReference>
<feature type="transmembrane region" description="Helical" evidence="6">
    <location>
        <begin position="316"/>
        <end position="336"/>
    </location>
</feature>
<keyword evidence="9" id="KW-1185">Reference proteome</keyword>
<dbReference type="Pfam" id="PF03772">
    <property type="entry name" value="Competence"/>
    <property type="match status" value="1"/>
</dbReference>
<dbReference type="InterPro" id="IPR052159">
    <property type="entry name" value="Competence_DNA_uptake"/>
</dbReference>
<reference evidence="8 9" key="1">
    <citation type="submission" date="2020-03" db="EMBL/GenBank/DDBJ databases">
        <title>Spirochaetal bacteria isolated from arthropods constitute a novel genus Entomospira genus novum within the order Spirochaetales.</title>
        <authorList>
            <person name="Grana-Miraglia L."/>
            <person name="Sikutova S."/>
            <person name="Fingerle V."/>
            <person name="Sing A."/>
            <person name="Castillo-Ramirez S."/>
            <person name="Margos G."/>
            <person name="Rudolf I."/>
        </authorList>
    </citation>
    <scope>NUCLEOTIDE SEQUENCE [LARGE SCALE GENOMIC DNA]</scope>
    <source>
        <strain evidence="8 9">BR193</strain>
    </source>
</reference>
<keyword evidence="5 6" id="KW-0472">Membrane</keyword>
<dbReference type="PANTHER" id="PTHR30619">
    <property type="entry name" value="DNA INTERNALIZATION/COMPETENCE PROTEIN COMEC/REC2"/>
    <property type="match status" value="1"/>
</dbReference>
<evidence type="ECO:0000256" key="5">
    <source>
        <dbReference type="ARBA" id="ARBA00023136"/>
    </source>
</evidence>
<comment type="caution">
    <text evidence="8">The sequence shown here is derived from an EMBL/GenBank/DDBJ whole genome shotgun (WGS) entry which is preliminary data.</text>
</comment>
<feature type="transmembrane region" description="Helical" evidence="6">
    <location>
        <begin position="225"/>
        <end position="247"/>
    </location>
</feature>
<dbReference type="InterPro" id="IPR004477">
    <property type="entry name" value="ComEC_N"/>
</dbReference>
<feature type="transmembrane region" description="Helical" evidence="6">
    <location>
        <begin position="386"/>
        <end position="410"/>
    </location>
</feature>
<dbReference type="NCBIfam" id="TIGR00360">
    <property type="entry name" value="ComEC_N-term"/>
    <property type="match status" value="1"/>
</dbReference>
<protein>
    <submittedName>
        <fullName evidence="8">ComEC/Rec2 family competence protein</fullName>
    </submittedName>
</protein>
<feature type="transmembrane region" description="Helical" evidence="6">
    <location>
        <begin position="430"/>
        <end position="454"/>
    </location>
</feature>
<proteinExistence type="predicted"/>
<dbReference type="GO" id="GO:0005886">
    <property type="term" value="C:plasma membrane"/>
    <property type="evidence" value="ECO:0007669"/>
    <property type="project" value="UniProtKB-SubCell"/>
</dbReference>
<keyword evidence="3 6" id="KW-0812">Transmembrane</keyword>
<comment type="subcellular location">
    <subcellularLocation>
        <location evidence="1">Cell membrane</location>
        <topology evidence="1">Multi-pass membrane protein</topology>
    </subcellularLocation>
</comment>
<evidence type="ECO:0000256" key="6">
    <source>
        <dbReference type="SAM" id="Phobius"/>
    </source>
</evidence>
<feature type="transmembrane region" description="Helical" evidence="6">
    <location>
        <begin position="356"/>
        <end position="374"/>
    </location>
</feature>
<evidence type="ECO:0000256" key="3">
    <source>
        <dbReference type="ARBA" id="ARBA00022692"/>
    </source>
</evidence>
<feature type="transmembrane region" description="Helical" evidence="6">
    <location>
        <begin position="52"/>
        <end position="70"/>
    </location>
</feature>
<name>A0A968GDG2_9SPIO</name>
<feature type="transmembrane region" description="Helical" evidence="6">
    <location>
        <begin position="259"/>
        <end position="289"/>
    </location>
</feature>
<dbReference type="PANTHER" id="PTHR30619:SF7">
    <property type="entry name" value="BETA-LACTAMASE DOMAIN PROTEIN"/>
    <property type="match status" value="1"/>
</dbReference>
<keyword evidence="4 6" id="KW-1133">Transmembrane helix</keyword>